<evidence type="ECO:0000313" key="3">
    <source>
        <dbReference type="Proteomes" id="UP000316096"/>
    </source>
</evidence>
<comment type="caution">
    <text evidence="2">The sequence shown here is derived from an EMBL/GenBank/DDBJ whole genome shotgun (WGS) entry which is preliminary data.</text>
</comment>
<feature type="domain" description="Pyrroline-5-carboxylate reductase catalytic N-terminal" evidence="1">
    <location>
        <begin position="9"/>
        <end position="98"/>
    </location>
</feature>
<evidence type="ECO:0000313" key="2">
    <source>
        <dbReference type="EMBL" id="TQM01550.1"/>
    </source>
</evidence>
<evidence type="ECO:0000259" key="1">
    <source>
        <dbReference type="Pfam" id="PF03807"/>
    </source>
</evidence>
<gene>
    <name evidence="2" type="ORF">FB559_7311</name>
</gene>
<protein>
    <recommendedName>
        <fullName evidence="1">Pyrroline-5-carboxylate reductase catalytic N-terminal domain-containing protein</fullName>
    </recommendedName>
</protein>
<keyword evidence="3" id="KW-1185">Reference proteome</keyword>
<accession>A0A543CWS6</accession>
<proteinExistence type="predicted"/>
<dbReference type="InterPro" id="IPR028939">
    <property type="entry name" value="P5C_Rdtase_cat_N"/>
</dbReference>
<dbReference type="OrthoDB" id="1523398at2"/>
<dbReference type="Pfam" id="PF03807">
    <property type="entry name" value="F420_oxidored"/>
    <property type="match status" value="1"/>
</dbReference>
<dbReference type="AlphaFoldDB" id="A0A543CWS6"/>
<dbReference type="Proteomes" id="UP000316096">
    <property type="component" value="Unassembled WGS sequence"/>
</dbReference>
<reference evidence="2 3" key="1">
    <citation type="submission" date="2019-06" db="EMBL/GenBank/DDBJ databases">
        <title>Sequencing the genomes of 1000 actinobacteria strains.</title>
        <authorList>
            <person name="Klenk H.-P."/>
        </authorList>
    </citation>
    <scope>NUCLEOTIDE SEQUENCE [LARGE SCALE GENOMIC DNA]</scope>
    <source>
        <strain evidence="2 3">DSM 102200</strain>
    </source>
</reference>
<dbReference type="RefSeq" id="WP_141961372.1">
    <property type="nucleotide sequence ID" value="NZ_VFOZ01000001.1"/>
</dbReference>
<name>A0A543CWS6_9ACTN</name>
<sequence>MTGATSPPRIAVLGAGHVGPVIARVAVDAGLPVSIAASGDPEEIALITRFLAPGAEPRWAADAVEDADIVVLAIPLHKFPAFDPGLVAGRLVIDTMNYWPPVDGVQELFEDHRYGSSEIVAHRLSRSTIVKTLNHIGYHELDEERRPAGSPRRRALGVAGDDPGAVGVVADVIERIGYDAVRLEGLGAGRLLEPGGPVFGVALGRAGFEQAVHAGAAHGTTREGSI</sequence>
<organism evidence="2 3">
    <name type="scientific">Actinoallomurus bryophytorum</name>
    <dbReference type="NCBI Taxonomy" id="1490222"/>
    <lineage>
        <taxon>Bacteria</taxon>
        <taxon>Bacillati</taxon>
        <taxon>Actinomycetota</taxon>
        <taxon>Actinomycetes</taxon>
        <taxon>Streptosporangiales</taxon>
        <taxon>Thermomonosporaceae</taxon>
        <taxon>Actinoallomurus</taxon>
    </lineage>
</organism>
<dbReference type="EMBL" id="VFOZ01000001">
    <property type="protein sequence ID" value="TQM01550.1"/>
    <property type="molecule type" value="Genomic_DNA"/>
</dbReference>
<dbReference type="InterPro" id="IPR036291">
    <property type="entry name" value="NAD(P)-bd_dom_sf"/>
</dbReference>
<dbReference type="SUPFAM" id="SSF51735">
    <property type="entry name" value="NAD(P)-binding Rossmann-fold domains"/>
    <property type="match status" value="1"/>
</dbReference>
<dbReference type="Gene3D" id="3.40.50.720">
    <property type="entry name" value="NAD(P)-binding Rossmann-like Domain"/>
    <property type="match status" value="1"/>
</dbReference>